<dbReference type="Proteomes" id="UP000037178">
    <property type="component" value="Unassembled WGS sequence"/>
</dbReference>
<gene>
    <name evidence="1" type="ORF">AIOL_000284</name>
</gene>
<dbReference type="OrthoDB" id="7855425at2"/>
<dbReference type="EMBL" id="LFTY01000001">
    <property type="protein sequence ID" value="KMW60131.1"/>
    <property type="molecule type" value="Genomic_DNA"/>
</dbReference>
<proteinExistence type="predicted"/>
<name>A0A0J9EBY9_9RHOB</name>
<dbReference type="RefSeq" id="WP_049641250.1">
    <property type="nucleotide sequence ID" value="NZ_LFTY01000001.1"/>
</dbReference>
<protein>
    <submittedName>
        <fullName evidence="1">Uncharacterized protein</fullName>
    </submittedName>
</protein>
<evidence type="ECO:0000313" key="1">
    <source>
        <dbReference type="EMBL" id="KMW60131.1"/>
    </source>
</evidence>
<dbReference type="Gene3D" id="3.40.50.11350">
    <property type="match status" value="1"/>
</dbReference>
<accession>A0A0J9EBY9</accession>
<reference evidence="1 2" key="1">
    <citation type="submission" date="2015-06" db="EMBL/GenBank/DDBJ databases">
        <title>Draft genome sequence of an Alphaproteobacteria species associated to the Mediterranean sponge Oscarella lobularis.</title>
        <authorList>
            <person name="Jourda C."/>
            <person name="Santini S."/>
            <person name="Claverie J.-M."/>
        </authorList>
    </citation>
    <scope>NUCLEOTIDE SEQUENCE [LARGE SCALE GENOMIC DNA]</scope>
    <source>
        <strain evidence="1">IGS</strain>
    </source>
</reference>
<dbReference type="AlphaFoldDB" id="A0A0J9EBY9"/>
<dbReference type="PATRIC" id="fig|1675527.3.peg.330"/>
<comment type="caution">
    <text evidence="1">The sequence shown here is derived from an EMBL/GenBank/DDBJ whole genome shotgun (WGS) entry which is preliminary data.</text>
</comment>
<keyword evidence="2" id="KW-1185">Reference proteome</keyword>
<sequence>MAVGAQEKMVLACPQGGFNDMLCQLERAWRYCRRFNRALVVETGASGLNDDLFRYFELRRSGPVPILAPSDLGWRIRLREGQIQGEAADATPLFAQGAKLGDTFDMGADHADPVLLHATAGGGDLGVHFLEKLALRPEIKAQITSAIAPLGQDYLSIHIRNTDWQTDYVSAFRSIERLIEGRKVLVCSDDSRSLLYFQDTYGTRCSFATTSELGNLDGKPLHHGRSGDAYAANLRMLTDLYALASGARIVMVDTQNTKRSGFAVLAAHMLRRLRPLDGDGAFDLGGRLASYRRALLRGRPMRVYRAREIRPGRHLCHPTYE</sequence>
<evidence type="ECO:0000313" key="2">
    <source>
        <dbReference type="Proteomes" id="UP000037178"/>
    </source>
</evidence>
<organism evidence="1 2">
    <name type="scientific">Candidatus Rhodobacter oscarellae</name>
    <dbReference type="NCBI Taxonomy" id="1675527"/>
    <lineage>
        <taxon>Bacteria</taxon>
        <taxon>Pseudomonadati</taxon>
        <taxon>Pseudomonadota</taxon>
        <taxon>Alphaproteobacteria</taxon>
        <taxon>Rhodobacterales</taxon>
        <taxon>Rhodobacter group</taxon>
        <taxon>Rhodobacter</taxon>
    </lineage>
</organism>